<dbReference type="InterPro" id="IPR000772">
    <property type="entry name" value="Ricin_B_lectin"/>
</dbReference>
<dbReference type="InterPro" id="IPR035992">
    <property type="entry name" value="Ricin_B-like_lectins"/>
</dbReference>
<reference evidence="2 3" key="1">
    <citation type="submission" date="2016-01" db="EMBL/GenBank/DDBJ databases">
        <authorList>
            <person name="Oliw E.H."/>
        </authorList>
    </citation>
    <scope>NUCLEOTIDE SEQUENCE [LARGE SCALE GENOMIC DNA]</scope>
    <source>
        <strain evidence="2 3">MDcuke</strain>
    </source>
</reference>
<organism evidence="2 3">
    <name type="scientific">Erwinia tracheiphila</name>
    <dbReference type="NCBI Taxonomy" id="65700"/>
    <lineage>
        <taxon>Bacteria</taxon>
        <taxon>Pseudomonadati</taxon>
        <taxon>Pseudomonadota</taxon>
        <taxon>Gammaproteobacteria</taxon>
        <taxon>Enterobacterales</taxon>
        <taxon>Erwiniaceae</taxon>
        <taxon>Erwinia</taxon>
    </lineage>
</organism>
<dbReference type="SUPFAM" id="SSF50370">
    <property type="entry name" value="Ricin B-like lectins"/>
    <property type="match status" value="2"/>
</dbReference>
<feature type="domain" description="Ricin B lectin" evidence="1">
    <location>
        <begin position="84"/>
        <end position="214"/>
    </location>
</feature>
<accession>A0A345CY72</accession>
<dbReference type="AlphaFoldDB" id="A0A345CY72"/>
<evidence type="ECO:0000259" key="1">
    <source>
        <dbReference type="SMART" id="SM00458"/>
    </source>
</evidence>
<dbReference type="Proteomes" id="UP000264980">
    <property type="component" value="Chromosome"/>
</dbReference>
<evidence type="ECO:0000313" key="2">
    <source>
        <dbReference type="EMBL" id="AXF78389.1"/>
    </source>
</evidence>
<name>A0A345CY72_9GAMM</name>
<dbReference type="RefSeq" id="WP_233479210.1">
    <property type="nucleotide sequence ID" value="NZ_CP013970.1"/>
</dbReference>
<sequence>MIAETDPLELNLNLSLVRKNNWQARELIYAIPLRNSVKDIVIKPESNLTRAITVDSKNSAILQNSFEFPEQRYTIIRGNADVNSFVIKQSSDNKFLSWDGGSKVHFDTASSTGNNLWRLNYLPSLRKNVITNRINDNIALDVPGSVTDNGTELIMYTRHNGANQRFMVAGSGLGERIYIVSMLDQSKVVSASNDHHNAIIYNRDTGPLQAFVLIKCDYKGDNVYQIINDWTNLVLAWNVIWTVPNGSHVFFHKNESYKDEYYWILNPQRDGGYIISNFRDPNRVLDVANAATANGTRLQLIHRNGNRAQLFTFLKNPETSPAAPLEHNKTAIIRTTQFANRGDYVFKVSNVDAILIIALRDNNDHLERFNFFRARGKGPCVY</sequence>
<protein>
    <recommendedName>
        <fullName evidence="1">Ricin B lectin domain-containing protein</fullName>
    </recommendedName>
</protein>
<dbReference type="EMBL" id="CP013970">
    <property type="protein sequence ID" value="AXF78389.1"/>
    <property type="molecule type" value="Genomic_DNA"/>
</dbReference>
<evidence type="ECO:0000313" key="3">
    <source>
        <dbReference type="Proteomes" id="UP000264980"/>
    </source>
</evidence>
<dbReference type="Gene3D" id="2.80.10.50">
    <property type="match status" value="2"/>
</dbReference>
<dbReference type="PROSITE" id="PS50231">
    <property type="entry name" value="RICIN_B_LECTIN"/>
    <property type="match status" value="1"/>
</dbReference>
<dbReference type="SMART" id="SM00458">
    <property type="entry name" value="RICIN"/>
    <property type="match status" value="1"/>
</dbReference>
<dbReference type="Pfam" id="PF14200">
    <property type="entry name" value="RicinB_lectin_2"/>
    <property type="match status" value="1"/>
</dbReference>
<proteinExistence type="predicted"/>
<dbReference type="CDD" id="cd23445">
    <property type="entry name" value="beta-trefoil_Ricin_HA17-like"/>
    <property type="match status" value="1"/>
</dbReference>
<gene>
    <name evidence="2" type="ORF">AV903_24105</name>
</gene>